<sequence length="58" mass="6717">MRLRRLPAGCFVSFSYAFIVNELSQLFVARAAGAFSIWLIQSSFSYSLIYIWMTCRNL</sequence>
<dbReference type="KEGG" id="hch:HCH_00272"/>
<dbReference type="STRING" id="349521.HCH_00272"/>
<dbReference type="EMBL" id="CP000155">
    <property type="protein sequence ID" value="ABC27185.1"/>
    <property type="molecule type" value="Genomic_DNA"/>
</dbReference>
<dbReference type="AlphaFoldDB" id="Q2SQ89"/>
<protein>
    <submittedName>
        <fullName evidence="1">Uncharacterized protein</fullName>
    </submittedName>
</protein>
<evidence type="ECO:0000313" key="2">
    <source>
        <dbReference type="Proteomes" id="UP000000238"/>
    </source>
</evidence>
<dbReference type="Proteomes" id="UP000000238">
    <property type="component" value="Chromosome"/>
</dbReference>
<evidence type="ECO:0000313" key="1">
    <source>
        <dbReference type="EMBL" id="ABC27185.1"/>
    </source>
</evidence>
<reference evidence="1 2" key="1">
    <citation type="journal article" date="2005" name="Nucleic Acids Res.">
        <title>Genomic blueprint of Hahella chejuensis, a marine microbe producing an algicidal agent.</title>
        <authorList>
            <person name="Jeong H."/>
            <person name="Yim J.H."/>
            <person name="Lee C."/>
            <person name="Choi S.-H."/>
            <person name="Park Y.K."/>
            <person name="Yoon S.H."/>
            <person name="Hur C.-G."/>
            <person name="Kang H.-Y."/>
            <person name="Kim D."/>
            <person name="Lee H.H."/>
            <person name="Park K.H."/>
            <person name="Park S.-H."/>
            <person name="Park H.-S."/>
            <person name="Lee H.K."/>
            <person name="Oh T.K."/>
            <person name="Kim J.F."/>
        </authorList>
    </citation>
    <scope>NUCLEOTIDE SEQUENCE [LARGE SCALE GENOMIC DNA]</scope>
    <source>
        <strain evidence="1 2">KCTC 2396</strain>
    </source>
</reference>
<keyword evidence="2" id="KW-1185">Reference proteome</keyword>
<gene>
    <name evidence="1" type="ordered locus">HCH_00272</name>
</gene>
<proteinExistence type="predicted"/>
<accession>Q2SQ89</accession>
<dbReference type="HOGENOM" id="CLU_2973134_0_0_6"/>
<organism evidence="1 2">
    <name type="scientific">Hahella chejuensis (strain KCTC 2396)</name>
    <dbReference type="NCBI Taxonomy" id="349521"/>
    <lineage>
        <taxon>Bacteria</taxon>
        <taxon>Pseudomonadati</taxon>
        <taxon>Pseudomonadota</taxon>
        <taxon>Gammaproteobacteria</taxon>
        <taxon>Oceanospirillales</taxon>
        <taxon>Hahellaceae</taxon>
        <taxon>Hahella</taxon>
    </lineage>
</organism>
<name>Q2SQ89_HAHCH</name>